<keyword evidence="1" id="KW-0813">Transport</keyword>
<dbReference type="InterPro" id="IPR007930">
    <property type="entry name" value="DUF724"/>
</dbReference>
<evidence type="ECO:0000313" key="6">
    <source>
        <dbReference type="EMBL" id="GKV02384.1"/>
    </source>
</evidence>
<dbReference type="InterPro" id="IPR008395">
    <property type="entry name" value="Agenet-like_dom"/>
</dbReference>
<proteinExistence type="predicted"/>
<feature type="domain" description="Agenet" evidence="5">
    <location>
        <begin position="104"/>
        <end position="160"/>
    </location>
</feature>
<dbReference type="Proteomes" id="UP001054252">
    <property type="component" value="Unassembled WGS sequence"/>
</dbReference>
<dbReference type="AlphaFoldDB" id="A0AAV5IRB7"/>
<feature type="region of interest" description="Disordered" evidence="4">
    <location>
        <begin position="426"/>
        <end position="446"/>
    </location>
</feature>
<dbReference type="Pfam" id="PF05641">
    <property type="entry name" value="Agenet"/>
    <property type="match status" value="1"/>
</dbReference>
<dbReference type="SMART" id="SM00743">
    <property type="entry name" value="Agenet"/>
    <property type="match status" value="2"/>
</dbReference>
<name>A0AAV5IRB7_9ROSI</name>
<dbReference type="PANTHER" id="PTHR31917">
    <property type="entry name" value="AGENET DOMAIN-CONTAINING PROTEIN-RELATED"/>
    <property type="match status" value="1"/>
</dbReference>
<dbReference type="CDD" id="cd20405">
    <property type="entry name" value="Tudor_Agenet_AtDUF_rpt1_3"/>
    <property type="match status" value="1"/>
</dbReference>
<dbReference type="InterPro" id="IPR014002">
    <property type="entry name" value="Agenet_dom_plant"/>
</dbReference>
<protein>
    <recommendedName>
        <fullName evidence="5">Agenet domain-containing protein</fullName>
    </recommendedName>
</protein>
<keyword evidence="7" id="KW-1185">Reference proteome</keyword>
<keyword evidence="2" id="KW-0341">Growth regulation</keyword>
<feature type="domain" description="Agenet" evidence="5">
    <location>
        <begin position="29"/>
        <end position="101"/>
    </location>
</feature>
<evidence type="ECO:0000259" key="5">
    <source>
        <dbReference type="SMART" id="SM00743"/>
    </source>
</evidence>
<evidence type="ECO:0000313" key="7">
    <source>
        <dbReference type="Proteomes" id="UP001054252"/>
    </source>
</evidence>
<evidence type="ECO:0000256" key="2">
    <source>
        <dbReference type="ARBA" id="ARBA00022604"/>
    </source>
</evidence>
<evidence type="ECO:0000256" key="3">
    <source>
        <dbReference type="SAM" id="Coils"/>
    </source>
</evidence>
<accession>A0AAV5IRB7</accession>
<dbReference type="Pfam" id="PF05266">
    <property type="entry name" value="DUF724"/>
    <property type="match status" value="1"/>
</dbReference>
<dbReference type="PANTHER" id="PTHR31917:SF153">
    <property type="entry name" value="DUF724 DOMAIN-CONTAINING PROTEIN 3-RELATED"/>
    <property type="match status" value="1"/>
</dbReference>
<sequence>MDPFTEMGIMGSSSKASEGKSMAVDDQPQTFRAGSVVEVSSEEEGFKGSWFVAKILTLPKERNKGKALIQYQTLITDEESRKPLKESASLSFIRPLPPGPEPDQIFEVNDIVDAFHRDGWWVGVVSRVLDHRRYYVSFEEPGEQLEFDRSNLRVHLDWLDGKWVKPQKLQESNRKKVDGVEKLIINTFQKKRRKLQKCKSQLSPLVQGKEGNALEIVPMDHLIEEVEFSVHATLKDINQQKGHVMSRHRKEDCSTRARAKRKRPQVVYEIIKPLSVDVPQAHFTEHTAKQADLSRVLGLEPGSQTAIKGTINIASARDCNTKENEVVLAVKASDICHDVQPISSCFEDAPSTLELANMPPMLMKGIESGSQTAVVEIVSTTDCQTKENKVILAEKECKTSHGREHRSLCFKEAQSTLRDIDTSTVNEQDSSLVPDGVVNQQNDDREKALEDRRPLLMKGNDSGTETAIIYVVSATDCKTKEDEVALGRKDCNMCQDEQPLSLCCEVAQSTLQDTDPSLMNGKDSREKPLEIEMQSPSTGAMGNGELMEGQDFLLLEDSPVWKAVRSMDVFQTMPQKPHFRPLLKAKEIAREGLAVGHMITFAALVQKAKKLKMGDPIKSFTSILESLPEFEILGFDIKSVKLRVNRLLFLKDKQERLLGKSKANATKVTEHSNKLTTLDAEIENVEKQMKTLAEKQTLLFSERQIEKSKIAEVQEEEEGTVQDIQRTEMDFESIATSPW</sequence>
<reference evidence="6 7" key="1">
    <citation type="journal article" date="2021" name="Commun. Biol.">
        <title>The genome of Shorea leprosula (Dipterocarpaceae) highlights the ecological relevance of drought in aseasonal tropical rainforests.</title>
        <authorList>
            <person name="Ng K.K.S."/>
            <person name="Kobayashi M.J."/>
            <person name="Fawcett J.A."/>
            <person name="Hatakeyama M."/>
            <person name="Paape T."/>
            <person name="Ng C.H."/>
            <person name="Ang C.C."/>
            <person name="Tnah L.H."/>
            <person name="Lee C.T."/>
            <person name="Nishiyama T."/>
            <person name="Sese J."/>
            <person name="O'Brien M.J."/>
            <person name="Copetti D."/>
            <person name="Mohd Noor M.I."/>
            <person name="Ong R.C."/>
            <person name="Putra M."/>
            <person name="Sireger I.Z."/>
            <person name="Indrioko S."/>
            <person name="Kosugi Y."/>
            <person name="Izuno A."/>
            <person name="Isagi Y."/>
            <person name="Lee S.L."/>
            <person name="Shimizu K.K."/>
        </authorList>
    </citation>
    <scope>NUCLEOTIDE SEQUENCE [LARGE SCALE GENOMIC DNA]</scope>
    <source>
        <strain evidence="6">214</strain>
    </source>
</reference>
<keyword evidence="3" id="KW-0175">Coiled coil</keyword>
<dbReference type="EMBL" id="BPVZ01000018">
    <property type="protein sequence ID" value="GKV02384.1"/>
    <property type="molecule type" value="Genomic_DNA"/>
</dbReference>
<gene>
    <name evidence="6" type="ORF">SLEP1_g14825</name>
</gene>
<evidence type="ECO:0000256" key="1">
    <source>
        <dbReference type="ARBA" id="ARBA00022448"/>
    </source>
</evidence>
<evidence type="ECO:0000256" key="4">
    <source>
        <dbReference type="SAM" id="MobiDB-lite"/>
    </source>
</evidence>
<dbReference type="CDD" id="cd20406">
    <property type="entry name" value="Tudor_Agenet_AtDUF_rpt2_4"/>
    <property type="match status" value="1"/>
</dbReference>
<feature type="coiled-coil region" evidence="3">
    <location>
        <begin position="668"/>
        <end position="695"/>
    </location>
</feature>
<feature type="region of interest" description="Disordered" evidence="4">
    <location>
        <begin position="1"/>
        <end position="27"/>
    </location>
</feature>
<organism evidence="6 7">
    <name type="scientific">Rubroshorea leprosula</name>
    <dbReference type="NCBI Taxonomy" id="152421"/>
    <lineage>
        <taxon>Eukaryota</taxon>
        <taxon>Viridiplantae</taxon>
        <taxon>Streptophyta</taxon>
        <taxon>Embryophyta</taxon>
        <taxon>Tracheophyta</taxon>
        <taxon>Spermatophyta</taxon>
        <taxon>Magnoliopsida</taxon>
        <taxon>eudicotyledons</taxon>
        <taxon>Gunneridae</taxon>
        <taxon>Pentapetalae</taxon>
        <taxon>rosids</taxon>
        <taxon>malvids</taxon>
        <taxon>Malvales</taxon>
        <taxon>Dipterocarpaceae</taxon>
        <taxon>Rubroshorea</taxon>
    </lineage>
</organism>
<comment type="caution">
    <text evidence="6">The sequence shown here is derived from an EMBL/GenBank/DDBJ whole genome shotgun (WGS) entry which is preliminary data.</text>
</comment>